<dbReference type="Gene3D" id="1.10.8.260">
    <property type="entry name" value="HI0933 insert domain-like"/>
    <property type="match status" value="1"/>
</dbReference>
<proteinExistence type="predicted"/>
<feature type="domain" description="RsdA/BaiN/AoA(So)-like Rossmann fold-like" evidence="4">
    <location>
        <begin position="21"/>
        <end position="416"/>
    </location>
</feature>
<dbReference type="PANTHER" id="PTHR42887:SF1">
    <property type="entry name" value="BLR3961 PROTEIN"/>
    <property type="match status" value="1"/>
</dbReference>
<evidence type="ECO:0000259" key="4">
    <source>
        <dbReference type="Pfam" id="PF03486"/>
    </source>
</evidence>
<dbReference type="InterPro" id="IPR036188">
    <property type="entry name" value="FAD/NAD-bd_sf"/>
</dbReference>
<protein>
    <submittedName>
        <fullName evidence="6">TIGR03862 family flavoprotein</fullName>
    </submittedName>
</protein>
<dbReference type="Proteomes" id="UP000886689">
    <property type="component" value="Unassembled WGS sequence"/>
</dbReference>
<keyword evidence="3" id="KW-0274">FAD</keyword>
<dbReference type="NCBIfam" id="TIGR03862">
    <property type="entry name" value="flavo_PP4765"/>
    <property type="match status" value="1"/>
</dbReference>
<dbReference type="AlphaFoldDB" id="A0A9D7PQY3"/>
<dbReference type="Pfam" id="PF22780">
    <property type="entry name" value="HI0933_like_1st"/>
    <property type="match status" value="1"/>
</dbReference>
<dbReference type="Gene3D" id="3.50.50.60">
    <property type="entry name" value="FAD/NAD(P)-binding domain"/>
    <property type="match status" value="1"/>
</dbReference>
<dbReference type="SUPFAM" id="SSF160996">
    <property type="entry name" value="HI0933 insert domain-like"/>
    <property type="match status" value="1"/>
</dbReference>
<comment type="cofactor">
    <cofactor evidence="1">
        <name>FAD</name>
        <dbReference type="ChEBI" id="CHEBI:57692"/>
    </cofactor>
</comment>
<dbReference type="InterPro" id="IPR055178">
    <property type="entry name" value="RsdA/BaiN/AoA(So)-like_dom"/>
</dbReference>
<evidence type="ECO:0000259" key="5">
    <source>
        <dbReference type="Pfam" id="PF22780"/>
    </source>
</evidence>
<dbReference type="Pfam" id="PF03486">
    <property type="entry name" value="HI0933_like"/>
    <property type="match status" value="1"/>
</dbReference>
<dbReference type="NCBIfam" id="TIGR00275">
    <property type="entry name" value="aminoacetone oxidase family FAD-binding enzyme"/>
    <property type="match status" value="1"/>
</dbReference>
<dbReference type="SUPFAM" id="SSF51905">
    <property type="entry name" value="FAD/NAD(P)-binding domain"/>
    <property type="match status" value="1"/>
</dbReference>
<dbReference type="InterPro" id="IPR004792">
    <property type="entry name" value="BaiN-like"/>
</dbReference>
<reference evidence="6" key="1">
    <citation type="submission" date="2020-10" db="EMBL/GenBank/DDBJ databases">
        <title>Connecting structure to function with the recovery of over 1000 high-quality activated sludge metagenome-assembled genomes encoding full-length rRNA genes using long-read sequencing.</title>
        <authorList>
            <person name="Singleton C.M."/>
            <person name="Petriglieri F."/>
            <person name="Kristensen J.M."/>
            <person name="Kirkegaard R.H."/>
            <person name="Michaelsen T.Y."/>
            <person name="Andersen M.H."/>
            <person name="Karst S.M."/>
            <person name="Dueholm M.S."/>
            <person name="Nielsen P.H."/>
            <person name="Albertsen M."/>
        </authorList>
    </citation>
    <scope>NUCLEOTIDE SEQUENCE</scope>
    <source>
        <strain evidence="6">Hirt_18-Q3-R61-65_BATAC.395</strain>
    </source>
</reference>
<dbReference type="PRINTS" id="PR00419">
    <property type="entry name" value="ADXRDTASE"/>
</dbReference>
<name>A0A9D7PQY3_9PROT</name>
<feature type="domain" description="RsdA/BaiN/AoA(So)-like insert" evidence="5">
    <location>
        <begin position="209"/>
        <end position="364"/>
    </location>
</feature>
<dbReference type="InterPro" id="IPR022460">
    <property type="entry name" value="Flavoprotein_PP4765"/>
</dbReference>
<comment type="caution">
    <text evidence="6">The sequence shown here is derived from an EMBL/GenBank/DDBJ whole genome shotgun (WGS) entry which is preliminary data.</text>
</comment>
<dbReference type="EMBL" id="JADJUC010000002">
    <property type="protein sequence ID" value="MBK8523197.1"/>
    <property type="molecule type" value="Genomic_DNA"/>
</dbReference>
<accession>A0A9D7PQY3</accession>
<evidence type="ECO:0000313" key="7">
    <source>
        <dbReference type="Proteomes" id="UP000886689"/>
    </source>
</evidence>
<evidence type="ECO:0000256" key="1">
    <source>
        <dbReference type="ARBA" id="ARBA00001974"/>
    </source>
</evidence>
<evidence type="ECO:0000256" key="3">
    <source>
        <dbReference type="ARBA" id="ARBA00022827"/>
    </source>
</evidence>
<dbReference type="InterPro" id="IPR023166">
    <property type="entry name" value="BaiN-like_dom_sf"/>
</dbReference>
<dbReference type="InterPro" id="IPR057661">
    <property type="entry name" value="RsdA/BaiN/AoA(So)_Rossmann"/>
</dbReference>
<sequence>MPTFSTAPAPASTPSSPTTPTVAVIGGGPAGLMAAETLSLGGMQVDVYDAMPSLGRKFLLAGIGGLNITHSEAYAAFCTRYGEHQRHLQAMLDQLPPDALRDWIHALGIETFVGSSGRVFPIEKKAAPLLRAWLHRLRSAGVRLHARHRWQGWNADGSLRLATPGGEIAIQPQATVLALGGASWPQLGSDGAWLPWLKEKGVNIAPLQSANCGFEVAWSAHLREKFAGTPLKSVALSFTDAQGRTEQRQGELLISAHGVEGSLIYAFSRPLREQLNAQGSATFTLDLAPGRDAERVLAEVSHPRGSRSMSSHLQSRVGITGIKAALLHEVLSKEQFADPATLAATIKALPITVHATRPLAEAISTAGGIRFDSLDPNLMLTDLPGVFVAGEMLDWEAPTGGYLLTACFASGCAAGRGALNWLRTQPARSGAKGGAEFFSAEKKKKKKFFKACSQGIEGF</sequence>
<evidence type="ECO:0000313" key="6">
    <source>
        <dbReference type="EMBL" id="MBK8523197.1"/>
    </source>
</evidence>
<evidence type="ECO:0000256" key="2">
    <source>
        <dbReference type="ARBA" id="ARBA00022630"/>
    </source>
</evidence>
<dbReference type="PANTHER" id="PTHR42887">
    <property type="entry name" value="OS12G0638800 PROTEIN"/>
    <property type="match status" value="1"/>
</dbReference>
<dbReference type="Gene3D" id="2.40.30.10">
    <property type="entry name" value="Translation factors"/>
    <property type="match status" value="1"/>
</dbReference>
<organism evidence="6 7">
    <name type="scientific">Candidatus Proximibacter danicus</name>
    <dbReference type="NCBI Taxonomy" id="2954365"/>
    <lineage>
        <taxon>Bacteria</taxon>
        <taxon>Pseudomonadati</taxon>
        <taxon>Pseudomonadota</taxon>
        <taxon>Betaproteobacteria</taxon>
        <taxon>Candidatus Proximibacter</taxon>
    </lineage>
</organism>
<gene>
    <name evidence="6" type="ORF">IPL58_03175</name>
</gene>
<keyword evidence="2" id="KW-0285">Flavoprotein</keyword>